<evidence type="ECO:0000256" key="2">
    <source>
        <dbReference type="ARBA" id="ARBA00022448"/>
    </source>
</evidence>
<dbReference type="SUPFAM" id="SSF161098">
    <property type="entry name" value="MetI-like"/>
    <property type="match status" value="1"/>
</dbReference>
<feature type="transmembrane region" description="Helical" evidence="7">
    <location>
        <begin position="211"/>
        <end position="231"/>
    </location>
</feature>
<dbReference type="EMBL" id="BMYS01000008">
    <property type="protein sequence ID" value="GGW85482.1"/>
    <property type="molecule type" value="Genomic_DNA"/>
</dbReference>
<dbReference type="AlphaFoldDB" id="A0A918JLL8"/>
<comment type="similarity">
    <text evidence="7">Belongs to the binding-protein-dependent transport system permease family.</text>
</comment>
<dbReference type="InterPro" id="IPR035906">
    <property type="entry name" value="MetI-like_sf"/>
</dbReference>
<evidence type="ECO:0000259" key="8">
    <source>
        <dbReference type="PROSITE" id="PS50928"/>
    </source>
</evidence>
<organism evidence="9 10">
    <name type="scientific">Advenella faeciporci</name>
    <dbReference type="NCBI Taxonomy" id="797535"/>
    <lineage>
        <taxon>Bacteria</taxon>
        <taxon>Pseudomonadati</taxon>
        <taxon>Pseudomonadota</taxon>
        <taxon>Betaproteobacteria</taxon>
        <taxon>Burkholderiales</taxon>
        <taxon>Alcaligenaceae</taxon>
    </lineage>
</organism>
<keyword evidence="5 7" id="KW-1133">Transmembrane helix</keyword>
<dbReference type="PANTHER" id="PTHR43163">
    <property type="entry name" value="DIPEPTIDE TRANSPORT SYSTEM PERMEASE PROTEIN DPPB-RELATED"/>
    <property type="match status" value="1"/>
</dbReference>
<protein>
    <submittedName>
        <fullName evidence="9">Peptide ABC transporter permease</fullName>
    </submittedName>
</protein>
<evidence type="ECO:0000256" key="7">
    <source>
        <dbReference type="RuleBase" id="RU363032"/>
    </source>
</evidence>
<keyword evidence="3" id="KW-1003">Cell membrane</keyword>
<dbReference type="CDD" id="cd06261">
    <property type="entry name" value="TM_PBP2"/>
    <property type="match status" value="1"/>
</dbReference>
<reference evidence="9" key="2">
    <citation type="submission" date="2020-09" db="EMBL/GenBank/DDBJ databases">
        <authorList>
            <person name="Sun Q."/>
            <person name="Kim S."/>
        </authorList>
    </citation>
    <scope>NUCLEOTIDE SEQUENCE</scope>
    <source>
        <strain evidence="9">KCTC 23732</strain>
    </source>
</reference>
<comment type="caution">
    <text evidence="9">The sequence shown here is derived from an EMBL/GenBank/DDBJ whole genome shotgun (WGS) entry which is preliminary data.</text>
</comment>
<feature type="transmembrane region" description="Helical" evidence="7">
    <location>
        <begin position="21"/>
        <end position="42"/>
    </location>
</feature>
<feature type="transmembrane region" description="Helical" evidence="7">
    <location>
        <begin position="113"/>
        <end position="135"/>
    </location>
</feature>
<evidence type="ECO:0000256" key="3">
    <source>
        <dbReference type="ARBA" id="ARBA00022475"/>
    </source>
</evidence>
<evidence type="ECO:0000256" key="1">
    <source>
        <dbReference type="ARBA" id="ARBA00004651"/>
    </source>
</evidence>
<keyword evidence="6 7" id="KW-0472">Membrane</keyword>
<dbReference type="PROSITE" id="PS50928">
    <property type="entry name" value="ABC_TM1"/>
    <property type="match status" value="1"/>
</dbReference>
<dbReference type="Proteomes" id="UP000608345">
    <property type="component" value="Unassembled WGS sequence"/>
</dbReference>
<dbReference type="Pfam" id="PF19300">
    <property type="entry name" value="BPD_transp_1_N"/>
    <property type="match status" value="1"/>
</dbReference>
<keyword evidence="4 7" id="KW-0812">Transmembrane</keyword>
<evidence type="ECO:0000313" key="9">
    <source>
        <dbReference type="EMBL" id="GGW85482.1"/>
    </source>
</evidence>
<proteinExistence type="inferred from homology"/>
<gene>
    <name evidence="9" type="ORF">GCM10011450_14320</name>
</gene>
<evidence type="ECO:0000256" key="5">
    <source>
        <dbReference type="ARBA" id="ARBA00022989"/>
    </source>
</evidence>
<dbReference type="Gene3D" id="1.10.3720.10">
    <property type="entry name" value="MetI-like"/>
    <property type="match status" value="1"/>
</dbReference>
<evidence type="ECO:0000256" key="4">
    <source>
        <dbReference type="ARBA" id="ARBA00022692"/>
    </source>
</evidence>
<dbReference type="InterPro" id="IPR045621">
    <property type="entry name" value="BPD_transp_1_N"/>
</dbReference>
<evidence type="ECO:0000256" key="6">
    <source>
        <dbReference type="ARBA" id="ARBA00023136"/>
    </source>
</evidence>
<feature type="domain" description="ABC transmembrane type-1" evidence="8">
    <location>
        <begin position="107"/>
        <end position="337"/>
    </location>
</feature>
<name>A0A918JLL8_9BURK</name>
<keyword evidence="10" id="KW-1185">Reference proteome</keyword>
<reference evidence="9" key="1">
    <citation type="journal article" date="2014" name="Int. J. Syst. Evol. Microbiol.">
        <title>Complete genome sequence of Corynebacterium casei LMG S-19264T (=DSM 44701T), isolated from a smear-ripened cheese.</title>
        <authorList>
            <consortium name="US DOE Joint Genome Institute (JGI-PGF)"/>
            <person name="Walter F."/>
            <person name="Albersmeier A."/>
            <person name="Kalinowski J."/>
            <person name="Ruckert C."/>
        </authorList>
    </citation>
    <scope>NUCLEOTIDE SEQUENCE</scope>
    <source>
        <strain evidence="9">KCTC 23732</strain>
    </source>
</reference>
<comment type="subcellular location">
    <subcellularLocation>
        <location evidence="1 7">Cell membrane</location>
        <topology evidence="1 7">Multi-pass membrane protein</topology>
    </subcellularLocation>
</comment>
<dbReference type="Pfam" id="PF00528">
    <property type="entry name" value="BPD_transp_1"/>
    <property type="match status" value="1"/>
</dbReference>
<evidence type="ECO:0000313" key="10">
    <source>
        <dbReference type="Proteomes" id="UP000608345"/>
    </source>
</evidence>
<dbReference type="InterPro" id="IPR000515">
    <property type="entry name" value="MetI-like"/>
</dbReference>
<feature type="transmembrane region" description="Helical" evidence="7">
    <location>
        <begin position="314"/>
        <end position="336"/>
    </location>
</feature>
<feature type="transmembrane region" description="Helical" evidence="7">
    <location>
        <begin position="147"/>
        <end position="169"/>
    </location>
</feature>
<feature type="transmembrane region" description="Helical" evidence="7">
    <location>
        <begin position="269"/>
        <end position="294"/>
    </location>
</feature>
<sequence>MSNTLNLKRIGTYFRIAGDQTLTLLITVLGLLLITFLIGRVIPIDPVLAITGDRVSPEVYAKVRDELGLDLPLWQQFLNYLGNVLHGDFGTSVLTSQTVLHDIAIYFPATIELAVAGTFIGVIFGIPMGIVSAVYKNSWLDQVIRVISLVGYSIPIFWLGLVGLLIFYVKLGWVAGVGRLDVAYEYIIERETGFIMLDAIIHGQWDILSNFLSHLILPASLLGYLSMAYIARMTRSFMLEQLSQEYITTARVKGLSEFRVILHAFKNTLAQLITVVSLTFAHLLEGAVLTETVFAWPGIGLYITNSLFSADMNAVLGGTTIIGICFVVINISSDALGRFFDPRFSRSST</sequence>
<dbReference type="PANTHER" id="PTHR43163:SF8">
    <property type="entry name" value="D,D-DIPEPTIDE TRANSPORT SYSTEM PERMEASE PROTEIN DDPB-RELATED"/>
    <property type="match status" value="1"/>
</dbReference>
<keyword evidence="2 7" id="KW-0813">Transport</keyword>
<dbReference type="RefSeq" id="WP_229793932.1">
    <property type="nucleotide sequence ID" value="NZ_BAABFY010000003.1"/>
</dbReference>
<dbReference type="GO" id="GO:0005886">
    <property type="term" value="C:plasma membrane"/>
    <property type="evidence" value="ECO:0007669"/>
    <property type="project" value="UniProtKB-SubCell"/>
</dbReference>
<accession>A0A918JLL8</accession>
<dbReference type="GO" id="GO:0071916">
    <property type="term" value="F:dipeptide transmembrane transporter activity"/>
    <property type="evidence" value="ECO:0007669"/>
    <property type="project" value="TreeGrafter"/>
</dbReference>